<proteinExistence type="predicted"/>
<evidence type="ECO:0000313" key="3">
    <source>
        <dbReference type="Proteomes" id="UP001358586"/>
    </source>
</evidence>
<sequence length="562" mass="63863">MGQLNNIDPMLGFNLEGKSKAFNGGENSTISLSHTSMDHDSEDRVLIGEEGKKTRGDIEDGLAKEEISALDLVVVYAWLGVAILTSGLKVIQKAILMWKLRIQMKNGGLPRDEGRMEAFCKAMEGDKINGFNLLYCNFREIRFAMVDLIRPTATSKRARVNWLKNGDKNTAFFHKQATQKRQRNFISRMQFDDGRDTEDIMEMEGIARLYFQQLFSAGRRGDFDHILAGIKRCILDEDNLRLKARYTAKEIHEARAELGPTKAPGEDGFPALFYLKYWLIIGEEVTSFCLAQLNRVIANRLRHVMNKCIDLTQSAFVSGRLICDDVLLAYEILHTFKNKRVGKKGCMAVKLDMSKAYDKVEWSFVEQIMKKLGFDAKWVDVLMKCVTTVSYSVVFNSVIGENFIPSRDFRQGGPLSPFLFLFCGEGLSSLMRLATEGNLLRGVKASRSEPQISHLLFANDCILFGEATERGANLLKRILHEYELGSDQCVNYTKSTFFFSSNMQEEEKMVITRVLGVRSSNDLERYLGLPNLVGRGKKIAFQNLKDRLKQRIDNLSIRYLSQ</sequence>
<accession>A0ABR0MU54</accession>
<dbReference type="Pfam" id="PF00078">
    <property type="entry name" value="RVT_1"/>
    <property type="match status" value="1"/>
</dbReference>
<reference evidence="2 3" key="1">
    <citation type="submission" date="2023-03" db="EMBL/GenBank/DDBJ databases">
        <title>WGS of Gossypium arboreum.</title>
        <authorList>
            <person name="Yu D."/>
        </authorList>
    </citation>
    <scope>NUCLEOTIDE SEQUENCE [LARGE SCALE GENOMIC DNA]</scope>
    <source>
        <tissue evidence="2">Leaf</tissue>
    </source>
</reference>
<dbReference type="InterPro" id="IPR000477">
    <property type="entry name" value="RT_dom"/>
</dbReference>
<name>A0ABR0MU54_GOSAR</name>
<dbReference type="PANTHER" id="PTHR46890">
    <property type="entry name" value="NON-LTR RETROLELEMENT REVERSE TRANSCRIPTASE-LIKE PROTEIN-RELATED"/>
    <property type="match status" value="1"/>
</dbReference>
<gene>
    <name evidence="2" type="ORF">PVK06_045342</name>
</gene>
<dbReference type="CDD" id="cd01650">
    <property type="entry name" value="RT_nLTR_like"/>
    <property type="match status" value="1"/>
</dbReference>
<feature type="domain" description="Reverse transcriptase" evidence="1">
    <location>
        <begin position="291"/>
        <end position="508"/>
    </location>
</feature>
<protein>
    <recommendedName>
        <fullName evidence="1">Reverse transcriptase domain-containing protein</fullName>
    </recommendedName>
</protein>
<organism evidence="2 3">
    <name type="scientific">Gossypium arboreum</name>
    <name type="common">Tree cotton</name>
    <name type="synonym">Gossypium nanking</name>
    <dbReference type="NCBI Taxonomy" id="29729"/>
    <lineage>
        <taxon>Eukaryota</taxon>
        <taxon>Viridiplantae</taxon>
        <taxon>Streptophyta</taxon>
        <taxon>Embryophyta</taxon>
        <taxon>Tracheophyta</taxon>
        <taxon>Spermatophyta</taxon>
        <taxon>Magnoliopsida</taxon>
        <taxon>eudicotyledons</taxon>
        <taxon>Gunneridae</taxon>
        <taxon>Pentapetalae</taxon>
        <taxon>rosids</taxon>
        <taxon>malvids</taxon>
        <taxon>Malvales</taxon>
        <taxon>Malvaceae</taxon>
        <taxon>Malvoideae</taxon>
        <taxon>Gossypium</taxon>
    </lineage>
</organism>
<dbReference type="InterPro" id="IPR052343">
    <property type="entry name" value="Retrotransposon-Effector_Assoc"/>
</dbReference>
<dbReference type="EMBL" id="JARKNE010000012">
    <property type="protein sequence ID" value="KAK5777375.1"/>
    <property type="molecule type" value="Genomic_DNA"/>
</dbReference>
<evidence type="ECO:0000313" key="2">
    <source>
        <dbReference type="EMBL" id="KAK5777375.1"/>
    </source>
</evidence>
<evidence type="ECO:0000259" key="1">
    <source>
        <dbReference type="Pfam" id="PF00078"/>
    </source>
</evidence>
<comment type="caution">
    <text evidence="2">The sequence shown here is derived from an EMBL/GenBank/DDBJ whole genome shotgun (WGS) entry which is preliminary data.</text>
</comment>
<dbReference type="PANTHER" id="PTHR46890:SF48">
    <property type="entry name" value="RNA-DIRECTED DNA POLYMERASE"/>
    <property type="match status" value="1"/>
</dbReference>
<dbReference type="Proteomes" id="UP001358586">
    <property type="component" value="Chromosome 12"/>
</dbReference>
<keyword evidence="3" id="KW-1185">Reference proteome</keyword>